<keyword evidence="1" id="KW-1133">Transmembrane helix</keyword>
<name>A0ABS0W880_9ALTE</name>
<evidence type="ECO:0000256" key="1">
    <source>
        <dbReference type="SAM" id="Phobius"/>
    </source>
</evidence>
<dbReference type="RefSeq" id="WP_198823288.1">
    <property type="nucleotide sequence ID" value="NZ_JAEILT010000001.1"/>
</dbReference>
<comment type="caution">
    <text evidence="4">The sequence shown here is derived from an EMBL/GenBank/DDBJ whole genome shotgun (WGS) entry which is preliminary data.</text>
</comment>
<feature type="transmembrane region" description="Helical" evidence="1">
    <location>
        <begin position="223"/>
        <end position="241"/>
    </location>
</feature>
<feature type="transmembrane region" description="Helical" evidence="1">
    <location>
        <begin position="199"/>
        <end position="216"/>
    </location>
</feature>
<feature type="transmembrane region" description="Helical" evidence="1">
    <location>
        <begin position="173"/>
        <end position="193"/>
    </location>
</feature>
<accession>A0ABS0W880</accession>
<dbReference type="PANTHER" id="PTHR23028:SF53">
    <property type="entry name" value="ACYL_TRANSF_3 DOMAIN-CONTAINING PROTEIN"/>
    <property type="match status" value="1"/>
</dbReference>
<organism evidence="4 5">
    <name type="scientific">Paraglaciecola chathamensis</name>
    <dbReference type="NCBI Taxonomy" id="368405"/>
    <lineage>
        <taxon>Bacteria</taxon>
        <taxon>Pseudomonadati</taxon>
        <taxon>Pseudomonadota</taxon>
        <taxon>Gammaproteobacteria</taxon>
        <taxon>Alteromonadales</taxon>
        <taxon>Alteromonadaceae</taxon>
        <taxon>Paraglaciecola</taxon>
    </lineage>
</organism>
<dbReference type="GO" id="GO:0016746">
    <property type="term" value="F:acyltransferase activity"/>
    <property type="evidence" value="ECO:0007669"/>
    <property type="project" value="UniProtKB-KW"/>
</dbReference>
<feature type="transmembrane region" description="Helical" evidence="1">
    <location>
        <begin position="74"/>
        <end position="93"/>
    </location>
</feature>
<dbReference type="PANTHER" id="PTHR23028">
    <property type="entry name" value="ACETYLTRANSFERASE"/>
    <property type="match status" value="1"/>
</dbReference>
<protein>
    <submittedName>
        <fullName evidence="4">Acyltransferase</fullName>
    </submittedName>
</protein>
<feature type="transmembrane region" description="Helical" evidence="1">
    <location>
        <begin position="12"/>
        <end position="30"/>
    </location>
</feature>
<feature type="transmembrane region" description="Helical" evidence="1">
    <location>
        <begin position="348"/>
        <end position="368"/>
    </location>
</feature>
<feature type="domain" description="Acyltransferase 3" evidence="2">
    <location>
        <begin position="8"/>
        <end position="328"/>
    </location>
</feature>
<dbReference type="Pfam" id="PF19040">
    <property type="entry name" value="SGNH"/>
    <property type="match status" value="1"/>
</dbReference>
<evidence type="ECO:0000313" key="5">
    <source>
        <dbReference type="Proteomes" id="UP000649232"/>
    </source>
</evidence>
<feature type="transmembrane region" description="Helical" evidence="1">
    <location>
        <begin position="309"/>
        <end position="327"/>
    </location>
</feature>
<feature type="domain" description="SGNH" evidence="3">
    <location>
        <begin position="407"/>
        <end position="652"/>
    </location>
</feature>
<dbReference type="Proteomes" id="UP000649232">
    <property type="component" value="Unassembled WGS sequence"/>
</dbReference>
<reference evidence="4 5" key="1">
    <citation type="submission" date="2020-12" db="EMBL/GenBank/DDBJ databases">
        <title>Draft genome sequences of nine environmental bacterial isolates colonizing plastic.</title>
        <authorList>
            <person name="Borre I."/>
            <person name="Sonnenschein E.C."/>
        </authorList>
    </citation>
    <scope>NUCLEOTIDE SEQUENCE [LARGE SCALE GENOMIC DNA]</scope>
    <source>
        <strain evidence="4 5">IB30</strain>
    </source>
</reference>
<keyword evidence="4" id="KW-0808">Transferase</keyword>
<evidence type="ECO:0000259" key="2">
    <source>
        <dbReference type="Pfam" id="PF01757"/>
    </source>
</evidence>
<evidence type="ECO:0000259" key="3">
    <source>
        <dbReference type="Pfam" id="PF19040"/>
    </source>
</evidence>
<dbReference type="InterPro" id="IPR002656">
    <property type="entry name" value="Acyl_transf_3_dom"/>
</dbReference>
<evidence type="ECO:0000313" key="4">
    <source>
        <dbReference type="EMBL" id="MBJ2134972.1"/>
    </source>
</evidence>
<feature type="transmembrane region" description="Helical" evidence="1">
    <location>
        <begin position="144"/>
        <end position="161"/>
    </location>
</feature>
<sequence length="657" mass="73699">MISNYRPDIDGLRAVAVLSVLFFHSGFTLFSGGYVGVDVFFVISGYLITNIVVREIDDCTFSIVNFYERRFRRLMPALMVVIFVSLAFGALLLTPTRLVDLGQSAVASTLFSSNILFYLESGYFGGAAETKPLLHTWSLAVEEQYYIFFPLLLIFIAKTGAKHYFKWLSSLSILSFIACVILTRENASAAFYWIPTRAWELFIGSMLALNSIAFPIRRIVREVSSLTGISMILTSVFMYSAETPFPGYAALLPTIGTALVIYSGAGGSSFVNRILSLKPLVFIGFISYSLYLWHWPIIVYTKLWFIKELTFNTVVVMLTFTAVVSILSWRYIESPFRRRALLNSKKSIYFGVFATSAVTITIGLIFILNDGFSERKFNNTSLISKKNDYKWLHWESCEDVTGRISNKRGLCEIGSNSGNAHFLLWGDSHARSIASGVHLSARSANLKGRIAAQTACPPLLTIERPNRDSCNNFNLKVMTLISETPDIKTVILAARWPLSVKGDRYKEEHGSYVKLIDTISPSNSMSNTELFKIGLGKTIEKLNRLGKRVVLINSVPEVGYDVPSALVVASINDRNVNSIIAPTKEEFKKRNYEVHSIFNELNKLAYVDVISIDEYLCDAGHCKVMIDGRPLYRDDDHLSTYGSEHLSPVFDKIFSDL</sequence>
<proteinExistence type="predicted"/>
<feature type="transmembrane region" description="Helical" evidence="1">
    <location>
        <begin position="36"/>
        <end position="53"/>
    </location>
</feature>
<keyword evidence="1" id="KW-0812">Transmembrane</keyword>
<dbReference type="Pfam" id="PF01757">
    <property type="entry name" value="Acyl_transf_3"/>
    <property type="match status" value="1"/>
</dbReference>
<feature type="transmembrane region" description="Helical" evidence="1">
    <location>
        <begin position="247"/>
        <end position="265"/>
    </location>
</feature>
<feature type="transmembrane region" description="Helical" evidence="1">
    <location>
        <begin position="277"/>
        <end position="297"/>
    </location>
</feature>
<dbReference type="InterPro" id="IPR043968">
    <property type="entry name" value="SGNH"/>
</dbReference>
<gene>
    <name evidence="4" type="ORF">JEU11_00755</name>
</gene>
<dbReference type="InterPro" id="IPR050879">
    <property type="entry name" value="Acyltransferase_3"/>
</dbReference>
<keyword evidence="4" id="KW-0012">Acyltransferase</keyword>
<dbReference type="EMBL" id="JAEILT010000001">
    <property type="protein sequence ID" value="MBJ2134972.1"/>
    <property type="molecule type" value="Genomic_DNA"/>
</dbReference>
<keyword evidence="1" id="KW-0472">Membrane</keyword>